<dbReference type="EMBL" id="JAVLSF010000036">
    <property type="protein sequence ID" value="MDR9777221.1"/>
    <property type="molecule type" value="Genomic_DNA"/>
</dbReference>
<evidence type="ECO:0000313" key="2">
    <source>
        <dbReference type="Proteomes" id="UP001268610"/>
    </source>
</evidence>
<proteinExistence type="predicted"/>
<gene>
    <name evidence="1" type="ORF">RJJ65_32200</name>
</gene>
<reference evidence="1" key="1">
    <citation type="submission" date="2023-04" db="EMBL/GenBank/DDBJ databases">
        <title>Genomic characterization of faba bean (Vicia faba) microsymbionts in Mexican soils.</title>
        <authorList>
            <person name="Rivera Orduna F.N."/>
            <person name="Guevara-Luna J."/>
            <person name="Yan J."/>
            <person name="Arroyo-Herrera I."/>
            <person name="Li Y."/>
            <person name="Vasquez-Murrieta M.S."/>
            <person name="Wang E.T."/>
        </authorList>
    </citation>
    <scope>NUCLEOTIDE SEQUENCE</scope>
    <source>
        <strain evidence="1">CH26</strain>
    </source>
</reference>
<accession>A0AAJ2H3V3</accession>
<dbReference type="RefSeq" id="WP_310865781.1">
    <property type="nucleotide sequence ID" value="NZ_JAVLSF010000036.1"/>
</dbReference>
<organism evidence="1 2">
    <name type="scientific">Rhizobium hidalgonense</name>
    <dbReference type="NCBI Taxonomy" id="1538159"/>
    <lineage>
        <taxon>Bacteria</taxon>
        <taxon>Pseudomonadati</taxon>
        <taxon>Pseudomonadota</taxon>
        <taxon>Alphaproteobacteria</taxon>
        <taxon>Hyphomicrobiales</taxon>
        <taxon>Rhizobiaceae</taxon>
        <taxon>Rhizobium/Agrobacterium group</taxon>
        <taxon>Rhizobium</taxon>
    </lineage>
</organism>
<comment type="caution">
    <text evidence="1">The sequence shown here is derived from an EMBL/GenBank/DDBJ whole genome shotgun (WGS) entry which is preliminary data.</text>
</comment>
<name>A0AAJ2H3V3_9HYPH</name>
<protein>
    <submittedName>
        <fullName evidence="1">Uncharacterized protein</fullName>
    </submittedName>
</protein>
<dbReference type="Proteomes" id="UP001268610">
    <property type="component" value="Unassembled WGS sequence"/>
</dbReference>
<evidence type="ECO:0000313" key="1">
    <source>
        <dbReference type="EMBL" id="MDR9777221.1"/>
    </source>
</evidence>
<sequence>MIEISDEMRVLLAKDYVRQNFESGEPWSMTIARAILTERRRCALIARQWETSSFQDEHYAANSIADRIMSDGKGEA</sequence>
<dbReference type="AlphaFoldDB" id="A0AAJ2H3V3"/>